<dbReference type="Gene3D" id="1.10.40.30">
    <property type="entry name" value="Fumarase/aspartase (C-terminal domain)"/>
    <property type="match status" value="1"/>
</dbReference>
<dbReference type="OrthoDB" id="9768878at2"/>
<gene>
    <name evidence="4" type="ORF">EV192_109274</name>
</gene>
<organism evidence="4 5">
    <name type="scientific">Actinocrispum wychmicini</name>
    <dbReference type="NCBI Taxonomy" id="1213861"/>
    <lineage>
        <taxon>Bacteria</taxon>
        <taxon>Bacillati</taxon>
        <taxon>Actinomycetota</taxon>
        <taxon>Actinomycetes</taxon>
        <taxon>Pseudonocardiales</taxon>
        <taxon>Pseudonocardiaceae</taxon>
        <taxon>Actinocrispum</taxon>
    </lineage>
</organism>
<keyword evidence="4" id="KW-0413">Isomerase</keyword>
<protein>
    <submittedName>
        <fullName evidence="4">3-carboxy-cis,cis-muconate cycloisomerase</fullName>
    </submittedName>
</protein>
<comment type="similarity">
    <text evidence="2">Belongs to the class-II fumarase/aspartase family.</text>
</comment>
<dbReference type="GO" id="GO:0016853">
    <property type="term" value="F:isomerase activity"/>
    <property type="evidence" value="ECO:0007669"/>
    <property type="project" value="UniProtKB-KW"/>
</dbReference>
<name>A0A4R2J5U4_9PSEU</name>
<dbReference type="InterPro" id="IPR000362">
    <property type="entry name" value="Fumarate_lyase_fam"/>
</dbReference>
<comment type="caution">
    <text evidence="4">The sequence shown here is derived from an EMBL/GenBank/DDBJ whole genome shotgun (WGS) entry which is preliminary data.</text>
</comment>
<dbReference type="NCBIfam" id="TIGR02426">
    <property type="entry name" value="protocat_pcaB"/>
    <property type="match status" value="1"/>
</dbReference>
<dbReference type="Pfam" id="PF00206">
    <property type="entry name" value="Lyase_1"/>
    <property type="match status" value="1"/>
</dbReference>
<dbReference type="GO" id="GO:0019619">
    <property type="term" value="P:3,4-dihydroxybenzoate catabolic process"/>
    <property type="evidence" value="ECO:0007669"/>
    <property type="project" value="InterPro"/>
</dbReference>
<dbReference type="PANTHER" id="PTHR43172:SF2">
    <property type="entry name" value="ADENYLOSUCCINATE LYASE C-TERMINAL DOMAIN-CONTAINING PROTEIN"/>
    <property type="match status" value="1"/>
</dbReference>
<dbReference type="PRINTS" id="PR00149">
    <property type="entry name" value="FUMRATELYASE"/>
</dbReference>
<dbReference type="InterPro" id="IPR022761">
    <property type="entry name" value="Fumarate_lyase_N"/>
</dbReference>
<dbReference type="Gene3D" id="1.20.200.10">
    <property type="entry name" value="Fumarase/aspartase (Central domain)"/>
    <property type="match status" value="1"/>
</dbReference>
<evidence type="ECO:0000256" key="1">
    <source>
        <dbReference type="ARBA" id="ARBA00023239"/>
    </source>
</evidence>
<evidence type="ECO:0000259" key="3">
    <source>
        <dbReference type="Pfam" id="PF00206"/>
    </source>
</evidence>
<dbReference type="PRINTS" id="PR00145">
    <property type="entry name" value="ARGSUCLYASE"/>
</dbReference>
<evidence type="ECO:0000256" key="2">
    <source>
        <dbReference type="ARBA" id="ARBA00034772"/>
    </source>
</evidence>
<sequence>MSDHGVFSPGWAGTGVDDLVSAAEFVRAMLAVETALARAQAKFGVIPATAAEAIAAVTADAIDIDALAEGVRATANPVVSFVAQLGSAVDPDAAEYVHRGCTSQDVLDSALMLLCRRVLTRIVDDLVRCADALAALAARHRDTVQVGRTLTQHAVPVTFGLKVATWLNLVLDALARCRAARDSTPASLGGAAGTLSAYAEYATLAGAAQGGGVELMDAFAAELDLRAPLVPWHSVRTPIVDVASALAFVGGALGKFAIDVQVLARTEIAEVVEPAAPSRGASSTMPQKHNPVLATLIVTSARQLPSYTGILYASMMSEDERSAGGWHAEWQPLRECLRLAAGAAANAAELAEGLTALPDRMRDNLALTGSAVVSERLNTVLAPMIGKVAAKALLTEVADAAAKSGDDLVVLLCQGLRQRGHSVTEADLGQYASPDHYLGAAPVLVDRTLQRHQAERSAL</sequence>
<dbReference type="InterPro" id="IPR008948">
    <property type="entry name" value="L-Aspartase-like"/>
</dbReference>
<feature type="domain" description="Fumarate lyase N-terminal" evidence="3">
    <location>
        <begin position="32"/>
        <end position="303"/>
    </location>
</feature>
<evidence type="ECO:0000313" key="5">
    <source>
        <dbReference type="Proteomes" id="UP000295680"/>
    </source>
</evidence>
<dbReference type="EMBL" id="SLWS01000009">
    <property type="protein sequence ID" value="TCO54293.1"/>
    <property type="molecule type" value="Genomic_DNA"/>
</dbReference>
<proteinExistence type="inferred from homology"/>
<dbReference type="SUPFAM" id="SSF48557">
    <property type="entry name" value="L-aspartase-like"/>
    <property type="match status" value="1"/>
</dbReference>
<dbReference type="PANTHER" id="PTHR43172">
    <property type="entry name" value="ADENYLOSUCCINATE LYASE"/>
    <property type="match status" value="1"/>
</dbReference>
<evidence type="ECO:0000313" key="4">
    <source>
        <dbReference type="EMBL" id="TCO54293.1"/>
    </source>
</evidence>
<dbReference type="GO" id="GO:0016829">
    <property type="term" value="F:lyase activity"/>
    <property type="evidence" value="ECO:0007669"/>
    <property type="project" value="UniProtKB-KW"/>
</dbReference>
<keyword evidence="1" id="KW-0456">Lyase</keyword>
<dbReference type="Proteomes" id="UP000295680">
    <property type="component" value="Unassembled WGS sequence"/>
</dbReference>
<dbReference type="RefSeq" id="WP_132123268.1">
    <property type="nucleotide sequence ID" value="NZ_SLWS01000009.1"/>
</dbReference>
<dbReference type="InterPro" id="IPR012789">
    <property type="entry name" value="Protocat_PcaB-like"/>
</dbReference>
<reference evidence="4 5" key="1">
    <citation type="submission" date="2019-03" db="EMBL/GenBank/DDBJ databases">
        <title>Genomic Encyclopedia of Type Strains, Phase IV (KMG-IV): sequencing the most valuable type-strain genomes for metagenomic binning, comparative biology and taxonomic classification.</title>
        <authorList>
            <person name="Goeker M."/>
        </authorList>
    </citation>
    <scope>NUCLEOTIDE SEQUENCE [LARGE SCALE GENOMIC DNA]</scope>
    <source>
        <strain evidence="4 5">DSM 45934</strain>
    </source>
</reference>
<keyword evidence="5" id="KW-1185">Reference proteome</keyword>
<dbReference type="AlphaFoldDB" id="A0A4R2J5U4"/>
<accession>A0A4R2J5U4</accession>